<keyword evidence="3" id="KW-1185">Reference proteome</keyword>
<evidence type="ECO:0000256" key="1">
    <source>
        <dbReference type="SAM" id="Phobius"/>
    </source>
</evidence>
<keyword evidence="1" id="KW-1133">Transmembrane helix</keyword>
<evidence type="ECO:0000313" key="3">
    <source>
        <dbReference type="Proteomes" id="UP000316598"/>
    </source>
</evidence>
<dbReference type="EMBL" id="SJPI01000002">
    <property type="protein sequence ID" value="TWT51466.1"/>
    <property type="molecule type" value="Genomic_DNA"/>
</dbReference>
<gene>
    <name evidence="2" type="ORF">Pla22_42440</name>
</gene>
<organism evidence="2 3">
    <name type="scientific">Rubripirellula amarantea</name>
    <dbReference type="NCBI Taxonomy" id="2527999"/>
    <lineage>
        <taxon>Bacteria</taxon>
        <taxon>Pseudomonadati</taxon>
        <taxon>Planctomycetota</taxon>
        <taxon>Planctomycetia</taxon>
        <taxon>Pirellulales</taxon>
        <taxon>Pirellulaceae</taxon>
        <taxon>Rubripirellula</taxon>
    </lineage>
</organism>
<keyword evidence="1" id="KW-0812">Transmembrane</keyword>
<proteinExistence type="predicted"/>
<comment type="caution">
    <text evidence="2">The sequence shown here is derived from an EMBL/GenBank/DDBJ whole genome shotgun (WGS) entry which is preliminary data.</text>
</comment>
<feature type="transmembrane region" description="Helical" evidence="1">
    <location>
        <begin position="53"/>
        <end position="71"/>
    </location>
</feature>
<sequence>MFYSTGPRQHWAATSGGRVSPLGLVCNIGVALLLTTATYQALCWVFSSFRGKLSIATLLGLLAYVAFLFAFEAVDNVRLFDISPMTRELLIETHIFEYTERLVWASLFVTCLWLPNAVGRRIYTGNRG</sequence>
<name>A0A5C5WKZ7_9BACT</name>
<protein>
    <submittedName>
        <fullName evidence="2">Uncharacterized protein</fullName>
    </submittedName>
</protein>
<reference evidence="2 3" key="1">
    <citation type="submission" date="2019-02" db="EMBL/GenBank/DDBJ databases">
        <title>Deep-cultivation of Planctomycetes and their phenomic and genomic characterization uncovers novel biology.</title>
        <authorList>
            <person name="Wiegand S."/>
            <person name="Jogler M."/>
            <person name="Boedeker C."/>
            <person name="Pinto D."/>
            <person name="Vollmers J."/>
            <person name="Rivas-Marin E."/>
            <person name="Kohn T."/>
            <person name="Peeters S.H."/>
            <person name="Heuer A."/>
            <person name="Rast P."/>
            <person name="Oberbeckmann S."/>
            <person name="Bunk B."/>
            <person name="Jeske O."/>
            <person name="Meyerdierks A."/>
            <person name="Storesund J.E."/>
            <person name="Kallscheuer N."/>
            <person name="Luecker S."/>
            <person name="Lage O.M."/>
            <person name="Pohl T."/>
            <person name="Merkel B.J."/>
            <person name="Hornburger P."/>
            <person name="Mueller R.-W."/>
            <person name="Bruemmer F."/>
            <person name="Labrenz M."/>
            <person name="Spormann A.M."/>
            <person name="Op Den Camp H."/>
            <person name="Overmann J."/>
            <person name="Amann R."/>
            <person name="Jetten M.S.M."/>
            <person name="Mascher T."/>
            <person name="Medema M.H."/>
            <person name="Devos D.P."/>
            <person name="Kaster A.-K."/>
            <person name="Ovreas L."/>
            <person name="Rohde M."/>
            <person name="Galperin M.Y."/>
            <person name="Jogler C."/>
        </authorList>
    </citation>
    <scope>NUCLEOTIDE SEQUENCE [LARGE SCALE GENOMIC DNA]</scope>
    <source>
        <strain evidence="2 3">Pla22</strain>
    </source>
</reference>
<accession>A0A5C5WKZ7</accession>
<keyword evidence="1" id="KW-0472">Membrane</keyword>
<dbReference type="AlphaFoldDB" id="A0A5C5WKZ7"/>
<feature type="transmembrane region" description="Helical" evidence="1">
    <location>
        <begin position="20"/>
        <end position="46"/>
    </location>
</feature>
<evidence type="ECO:0000313" key="2">
    <source>
        <dbReference type="EMBL" id="TWT51466.1"/>
    </source>
</evidence>
<dbReference type="Proteomes" id="UP000316598">
    <property type="component" value="Unassembled WGS sequence"/>
</dbReference>